<name>A0A9P5HMJ9_9HYPO</name>
<feature type="compositionally biased region" description="Basic and acidic residues" evidence="1">
    <location>
        <begin position="643"/>
        <end position="654"/>
    </location>
</feature>
<dbReference type="Gene3D" id="1.20.120.1020">
    <property type="entry name" value="Prion-inhibition and propagation, HeLo domain"/>
    <property type="match status" value="1"/>
</dbReference>
<dbReference type="InterPro" id="IPR016135">
    <property type="entry name" value="UBQ-conjugating_enzyme/RWD"/>
</dbReference>
<evidence type="ECO:0000313" key="3">
    <source>
        <dbReference type="EMBL" id="KAF7554694.1"/>
    </source>
</evidence>
<dbReference type="PANTHER" id="PTHR24068">
    <property type="entry name" value="UBIQUITIN-CONJUGATING ENZYME E2"/>
    <property type="match status" value="1"/>
</dbReference>
<dbReference type="Pfam" id="PF14479">
    <property type="entry name" value="HeLo"/>
    <property type="match status" value="1"/>
</dbReference>
<dbReference type="Gene3D" id="3.10.110.10">
    <property type="entry name" value="Ubiquitin Conjugating Enzyme"/>
    <property type="match status" value="1"/>
</dbReference>
<dbReference type="PROSITE" id="PS50127">
    <property type="entry name" value="UBC_2"/>
    <property type="match status" value="1"/>
</dbReference>
<dbReference type="InterPro" id="IPR000608">
    <property type="entry name" value="UBC"/>
</dbReference>
<evidence type="ECO:0000256" key="1">
    <source>
        <dbReference type="SAM" id="MobiDB-lite"/>
    </source>
</evidence>
<evidence type="ECO:0000313" key="4">
    <source>
        <dbReference type="Proteomes" id="UP000722485"/>
    </source>
</evidence>
<keyword evidence="4" id="KW-1185">Reference proteome</keyword>
<feature type="region of interest" description="Disordered" evidence="1">
    <location>
        <begin position="615"/>
        <end position="654"/>
    </location>
</feature>
<accession>A0A9P5HMJ9</accession>
<feature type="domain" description="UBC core" evidence="2">
    <location>
        <begin position="400"/>
        <end position="570"/>
    </location>
</feature>
<reference evidence="3" key="1">
    <citation type="submission" date="2020-03" db="EMBL/GenBank/DDBJ databases">
        <title>Draft Genome Sequence of Cylindrodendrum hubeiense.</title>
        <authorList>
            <person name="Buettner E."/>
            <person name="Kellner H."/>
        </authorList>
    </citation>
    <scope>NUCLEOTIDE SEQUENCE</scope>
    <source>
        <strain evidence="3">IHI 201604</strain>
    </source>
</reference>
<dbReference type="AlphaFoldDB" id="A0A9P5HMJ9"/>
<dbReference type="Proteomes" id="UP000722485">
    <property type="component" value="Unassembled WGS sequence"/>
</dbReference>
<dbReference type="EMBL" id="JAANBB010000029">
    <property type="protein sequence ID" value="KAF7554694.1"/>
    <property type="molecule type" value="Genomic_DNA"/>
</dbReference>
<comment type="caution">
    <text evidence="3">The sequence shown here is derived from an EMBL/GenBank/DDBJ whole genome shotgun (WGS) entry which is preliminary data.</text>
</comment>
<gene>
    <name evidence="3" type="ORF">G7Z17_g2699</name>
</gene>
<feature type="compositionally biased region" description="Polar residues" evidence="1">
    <location>
        <begin position="615"/>
        <end position="634"/>
    </location>
</feature>
<proteinExistence type="predicted"/>
<evidence type="ECO:0000259" key="2">
    <source>
        <dbReference type="PROSITE" id="PS50127"/>
    </source>
</evidence>
<protein>
    <recommendedName>
        <fullName evidence="2">UBC core domain-containing protein</fullName>
    </recommendedName>
</protein>
<dbReference type="SMART" id="SM00212">
    <property type="entry name" value="UBCc"/>
    <property type="match status" value="1"/>
</dbReference>
<dbReference type="OrthoDB" id="20872at2759"/>
<dbReference type="Pfam" id="PF00179">
    <property type="entry name" value="UQ_con"/>
    <property type="match status" value="1"/>
</dbReference>
<dbReference type="InterPro" id="IPR038305">
    <property type="entry name" value="HeLo_sf"/>
</dbReference>
<sequence>MEAVGLVLGVLGISGLFTACIQNFDIVVNSRNFGQEFDLLCTQRIRLVLWGETLGLVPGPTGSRIPYNNAIDRSDIRPAIESTLNHLRLLLQNAEVVTGRYELEECAADVKDLRVISSTGFTIFRERFESFKTRIRKNQKTSSTWTVTRWAVHDSAKFRAMVGNIKELMDGLEGITSTLGVLDRQQALLTEEVDSISDTRSLRLLQEVASLDGTSPSLRIVSDAASIRLSITEGSISSQANRSRMTGSIISYHTAPSHAPEQSMLSALGEVSSGDESSDDSHARPSLALLNSRRPLYSQTEVEESSSSLALIDVTKLKEVVGENSKPEQRPSAPSVADIPQNQRLIASLMSKASAQTHEQKFDSGSLHYGEVLSVVKRHDEDTWKQKSTSILLSADKGESAARRIFLELRSIRNAGVPFISAAPIGDSLDKILASIEGPPDTPYEGGIFWISIKFPESLPAEPPLLRFQTKVYHPNIDPNGNICADYQRWWNDPNLQRYMFSMTSRAKGSWFSGSSSNRYSLGALLTALCGLLACPNVEDPFVPEIASTYITDYESYCNTARLYTKRYATAKSPSIESMDFDAPVSWAIIPTRRAGLSNPSSFYGVSVSRLTLPNNENTSISDTASTKSKSQASRPIFMPTGEGRELSDEMGKEDGFEYQWTRLPDIPID</sequence>
<dbReference type="SUPFAM" id="SSF54495">
    <property type="entry name" value="UBC-like"/>
    <property type="match status" value="1"/>
</dbReference>
<dbReference type="InterPro" id="IPR029498">
    <property type="entry name" value="HeLo_dom"/>
</dbReference>
<organism evidence="3 4">
    <name type="scientific">Cylindrodendrum hubeiense</name>
    <dbReference type="NCBI Taxonomy" id="595255"/>
    <lineage>
        <taxon>Eukaryota</taxon>
        <taxon>Fungi</taxon>
        <taxon>Dikarya</taxon>
        <taxon>Ascomycota</taxon>
        <taxon>Pezizomycotina</taxon>
        <taxon>Sordariomycetes</taxon>
        <taxon>Hypocreomycetidae</taxon>
        <taxon>Hypocreales</taxon>
        <taxon>Nectriaceae</taxon>
        <taxon>Cylindrodendrum</taxon>
    </lineage>
</organism>